<dbReference type="SUPFAM" id="SSF50156">
    <property type="entry name" value="PDZ domain-like"/>
    <property type="match status" value="1"/>
</dbReference>
<gene>
    <name evidence="5" type="primary">ylbL</name>
    <name evidence="5" type="ORF">BACCIP111883_00594</name>
</gene>
<evidence type="ECO:0000259" key="3">
    <source>
        <dbReference type="PROSITE" id="PS50106"/>
    </source>
</evidence>
<dbReference type="PROSITE" id="PS50106">
    <property type="entry name" value="PDZ"/>
    <property type="match status" value="1"/>
</dbReference>
<dbReference type="InterPro" id="IPR014721">
    <property type="entry name" value="Ribsml_uS5_D2-typ_fold_subgr"/>
</dbReference>
<dbReference type="Gene3D" id="3.30.230.10">
    <property type="match status" value="1"/>
</dbReference>
<evidence type="ECO:0000256" key="1">
    <source>
        <dbReference type="PROSITE-ProRule" id="PRU01122"/>
    </source>
</evidence>
<dbReference type="Pfam" id="PF13180">
    <property type="entry name" value="PDZ_2"/>
    <property type="match status" value="1"/>
</dbReference>
<dbReference type="InterPro" id="IPR036034">
    <property type="entry name" value="PDZ_sf"/>
</dbReference>
<sequence>MKNNGFMKYLFIGIILAVVLNFVTLPYYVTRPGDAQELRPLVNVEGGFQDEGRFLLTTVKMGKANVFTYSLAKLSDYQNIFPINQIRNENETDEEYSYRQLHMMESSKETAIKVAYEKAGKPVELLSRGVYVFSVKEGLAADGKLIIGDRITQIDGVKTTTAEKLMDIINSKNIGDEIDISYDRDDKEESVKITLGEHPEDPNKAGIGISLLTDYDIQMDPPITINTAQIGGPSAGLMFSLEIYNQLVEEDVAKGYQIAGTGAINENGEVLRIGGIAQKIVAADNAGVDIFFAPNEKGSENSNYQEALIAAEDIKTKMKVIPIDTFDDAIDYLEKLQPKSK</sequence>
<keyword evidence="1" id="KW-0720">Serine protease</keyword>
<name>A0ABM8YIS8_9BACI</name>
<protein>
    <recommendedName>
        <fullName evidence="1">endopeptidase La</fullName>
        <ecNumber evidence="1">3.4.21.53</ecNumber>
    </recommendedName>
</protein>
<dbReference type="NCBIfam" id="NF041438">
    <property type="entry name" value="SepM_fam_S16"/>
    <property type="match status" value="1"/>
</dbReference>
<feature type="active site" evidence="1">
    <location>
        <position position="234"/>
    </location>
</feature>
<dbReference type="InterPro" id="IPR001478">
    <property type="entry name" value="PDZ"/>
</dbReference>
<evidence type="ECO:0000259" key="4">
    <source>
        <dbReference type="PROSITE" id="PS51786"/>
    </source>
</evidence>
<comment type="similarity">
    <text evidence="1">Belongs to the peptidase S16 family.</text>
</comment>
<dbReference type="PROSITE" id="PS51786">
    <property type="entry name" value="LON_PROTEOLYTIC"/>
    <property type="match status" value="1"/>
</dbReference>
<dbReference type="InterPro" id="IPR008269">
    <property type="entry name" value="Lon_proteolytic"/>
</dbReference>
<reference evidence="5 6" key="1">
    <citation type="submission" date="2021-10" db="EMBL/GenBank/DDBJ databases">
        <authorList>
            <person name="Criscuolo A."/>
        </authorList>
    </citation>
    <scope>NUCLEOTIDE SEQUENCE [LARGE SCALE GENOMIC DNA]</scope>
    <source>
        <strain evidence="6">CIP 111883</strain>
    </source>
</reference>
<keyword evidence="6" id="KW-1185">Reference proteome</keyword>
<dbReference type="Proteomes" id="UP000789833">
    <property type="component" value="Unassembled WGS sequence"/>
</dbReference>
<keyword evidence="2" id="KW-0472">Membrane</keyword>
<dbReference type="SMART" id="SM00228">
    <property type="entry name" value="PDZ"/>
    <property type="match status" value="1"/>
</dbReference>
<evidence type="ECO:0000313" key="5">
    <source>
        <dbReference type="EMBL" id="CAG9619826.1"/>
    </source>
</evidence>
<feature type="domain" description="Lon proteolytic" evidence="4">
    <location>
        <begin position="229"/>
        <end position="336"/>
    </location>
</feature>
<proteinExistence type="inferred from homology"/>
<keyword evidence="1" id="KW-0378">Hydrolase</keyword>
<comment type="caution">
    <text evidence="5">The sequence shown here is derived from an EMBL/GenBank/DDBJ whole genome shotgun (WGS) entry which is preliminary data.</text>
</comment>
<accession>A0ABM8YIS8</accession>
<organism evidence="5 6">
    <name type="scientific">Sutcliffiella rhizosphaerae</name>
    <dbReference type="NCBI Taxonomy" id="2880967"/>
    <lineage>
        <taxon>Bacteria</taxon>
        <taxon>Bacillati</taxon>
        <taxon>Bacillota</taxon>
        <taxon>Bacilli</taxon>
        <taxon>Bacillales</taxon>
        <taxon>Bacillaceae</taxon>
        <taxon>Sutcliffiella</taxon>
    </lineage>
</organism>
<feature type="transmembrane region" description="Helical" evidence="2">
    <location>
        <begin position="9"/>
        <end position="29"/>
    </location>
</feature>
<dbReference type="SUPFAM" id="SSF54211">
    <property type="entry name" value="Ribosomal protein S5 domain 2-like"/>
    <property type="match status" value="1"/>
</dbReference>
<dbReference type="RefSeq" id="WP_230499755.1">
    <property type="nucleotide sequence ID" value="NZ_CAKJTJ010000002.1"/>
</dbReference>
<comment type="catalytic activity">
    <reaction evidence="1">
        <text>Hydrolysis of proteins in presence of ATP.</text>
        <dbReference type="EC" id="3.4.21.53"/>
    </reaction>
</comment>
<dbReference type="PANTHER" id="PTHR10046">
    <property type="entry name" value="ATP DEPENDENT LON PROTEASE FAMILY MEMBER"/>
    <property type="match status" value="1"/>
</dbReference>
<dbReference type="EMBL" id="CAKJTJ010000002">
    <property type="protein sequence ID" value="CAG9619826.1"/>
    <property type="molecule type" value="Genomic_DNA"/>
</dbReference>
<dbReference type="EC" id="3.4.21.53" evidence="1"/>
<dbReference type="InterPro" id="IPR027065">
    <property type="entry name" value="Lon_Prtase"/>
</dbReference>
<feature type="active site" evidence="1">
    <location>
        <position position="279"/>
    </location>
</feature>
<keyword evidence="2" id="KW-1133">Transmembrane helix</keyword>
<evidence type="ECO:0000256" key="2">
    <source>
        <dbReference type="SAM" id="Phobius"/>
    </source>
</evidence>
<keyword evidence="2" id="KW-0812">Transmembrane</keyword>
<keyword evidence="1" id="KW-0645">Protease</keyword>
<feature type="domain" description="PDZ" evidence="3">
    <location>
        <begin position="100"/>
        <end position="171"/>
    </location>
</feature>
<dbReference type="InterPro" id="IPR020568">
    <property type="entry name" value="Ribosomal_Su5_D2-typ_SF"/>
</dbReference>
<evidence type="ECO:0000313" key="6">
    <source>
        <dbReference type="Proteomes" id="UP000789833"/>
    </source>
</evidence>